<evidence type="ECO:0000313" key="3">
    <source>
        <dbReference type="Proteomes" id="UP000317839"/>
    </source>
</evidence>
<sequence>MIQSKSHLVSVVRSTRNLSAFVFLLLFVTIFSGHKANANNGVMMQYFHWYLPADGSLWNEVSNNAEALSNAGITALWLPPAYKGNSGSADVGYGVYDMYDLGEFNQKGSIRTKYGTKSQYLNAINTAHNNGIQIYGDVVFNHRGGADATESVTAVRVARNNRDYEFGGDLQIDAWTQFDFTARGNTYSDFKWRWFHFDGVDWAQNLQESNIFKFRGAGKGWDWEVDTENVNYDYLMFADVDMDHPEVVQELKDWGEWYINFTQVDGFRIDAIKHIRYDFFNEWLDHLRVNTGKSLFTVGEFWSYDTSRLHNYISKTEGRMSLFDAPLHLNFHQASTAGGSYDMRNIWNNTLMKDQPGLAVTLVDNHDTQPCQALESPVQDWFKPLAYAFILLREQGYPNVFHADYYGASYTTSDNNCNNTTINLASHKVAIDQLLAARKNYAYGPQIDYLDHWDVIGWTRLGDATHPQAMAVIMSDGSGGSKWMNVDRANKTFIDITGNRSDTVTSNQDGWANFPVNGGSYSVWVEQTGSTDQNVSVQFSCENGYTYWGQNVYVVGNHSLLGSWDANSAIKLDAKNYPTWSKAINLPKNTSIEWKCIKKAGSSVEWQNGANNQYTTSSNNGSTSGSF</sequence>
<dbReference type="SUPFAM" id="SSF51445">
    <property type="entry name" value="(Trans)glycosidases"/>
    <property type="match status" value="1"/>
</dbReference>
<dbReference type="Gene3D" id="3.20.20.80">
    <property type="entry name" value="Glycosidases"/>
    <property type="match status" value="1"/>
</dbReference>
<dbReference type="GO" id="GO:0004556">
    <property type="term" value="F:alpha-amylase activity"/>
    <property type="evidence" value="ECO:0007669"/>
    <property type="project" value="UniProtKB-EC"/>
</dbReference>
<proteinExistence type="predicted"/>
<dbReference type="PANTHER" id="PTHR43447">
    <property type="entry name" value="ALPHA-AMYLASE"/>
    <property type="match status" value="1"/>
</dbReference>
<dbReference type="InterPro" id="IPR013780">
    <property type="entry name" value="Glyco_hydro_b"/>
</dbReference>
<dbReference type="SUPFAM" id="SSF51011">
    <property type="entry name" value="Glycosyl hydrolase domain"/>
    <property type="match status" value="1"/>
</dbReference>
<dbReference type="InterPro" id="IPR017853">
    <property type="entry name" value="GH"/>
</dbReference>
<comment type="caution">
    <text evidence="2">The sequence shown here is derived from an EMBL/GenBank/DDBJ whole genome shotgun (WGS) entry which is preliminary data.</text>
</comment>
<dbReference type="Pfam" id="PF00686">
    <property type="entry name" value="CBM_20"/>
    <property type="match status" value="1"/>
</dbReference>
<feature type="domain" description="CBM20" evidence="1">
    <location>
        <begin position="529"/>
        <end position="627"/>
    </location>
</feature>
<reference evidence="2 3" key="1">
    <citation type="submission" date="2019-06" db="EMBL/GenBank/DDBJ databases">
        <title>Draft genome of Aliikangiella marina GYP-15.</title>
        <authorList>
            <person name="Wang G."/>
        </authorList>
    </citation>
    <scope>NUCLEOTIDE SEQUENCE [LARGE SCALE GENOMIC DNA]</scope>
    <source>
        <strain evidence="2 3">GYP-15</strain>
    </source>
</reference>
<dbReference type="Gene3D" id="2.40.30.140">
    <property type="match status" value="1"/>
</dbReference>
<dbReference type="InterPro" id="IPR013783">
    <property type="entry name" value="Ig-like_fold"/>
</dbReference>
<dbReference type="NCBIfam" id="NF006969">
    <property type="entry name" value="PRK09441.1-2"/>
    <property type="match status" value="1"/>
</dbReference>
<dbReference type="Pfam" id="PF00128">
    <property type="entry name" value="Alpha-amylase"/>
    <property type="match status" value="1"/>
</dbReference>
<keyword evidence="2" id="KW-0326">Glycosidase</keyword>
<dbReference type="InterPro" id="IPR013784">
    <property type="entry name" value="Carb-bd-like_fold"/>
</dbReference>
<dbReference type="Proteomes" id="UP000317839">
    <property type="component" value="Unassembled WGS sequence"/>
</dbReference>
<name>A0A545TA00_9GAMM</name>
<evidence type="ECO:0000313" key="2">
    <source>
        <dbReference type="EMBL" id="TQV74040.1"/>
    </source>
</evidence>
<dbReference type="Gene3D" id="2.60.40.10">
    <property type="entry name" value="Immunoglobulins"/>
    <property type="match status" value="1"/>
</dbReference>
<dbReference type="SUPFAM" id="SSF49452">
    <property type="entry name" value="Starch-binding domain-like"/>
    <property type="match status" value="1"/>
</dbReference>
<keyword evidence="3" id="KW-1185">Reference proteome</keyword>
<dbReference type="Pfam" id="PF09154">
    <property type="entry name" value="Alpha-amy_C_pro"/>
    <property type="match status" value="1"/>
</dbReference>
<dbReference type="InterPro" id="IPR002044">
    <property type="entry name" value="CBM20"/>
</dbReference>
<dbReference type="CDD" id="cd11318">
    <property type="entry name" value="AmyAc_bac_fung_AmyA"/>
    <property type="match status" value="1"/>
</dbReference>
<dbReference type="InterPro" id="IPR015237">
    <property type="entry name" value="Alpha-amylase_C_pro"/>
</dbReference>
<accession>A0A545TA00</accession>
<dbReference type="RefSeq" id="WP_142942748.1">
    <property type="nucleotide sequence ID" value="NZ_VIKR01000003.1"/>
</dbReference>
<keyword evidence="2" id="KW-0378">Hydrolase</keyword>
<dbReference type="EC" id="3.2.1.1" evidence="2"/>
<dbReference type="SMART" id="SM01065">
    <property type="entry name" value="CBM_2"/>
    <property type="match status" value="1"/>
</dbReference>
<protein>
    <submittedName>
        <fullName evidence="2">Alpha-amylase</fullName>
        <ecNumber evidence="2">3.2.1.1</ecNumber>
    </submittedName>
</protein>
<dbReference type="EMBL" id="VIKR01000003">
    <property type="protein sequence ID" value="TQV74040.1"/>
    <property type="molecule type" value="Genomic_DNA"/>
</dbReference>
<dbReference type="GO" id="GO:0005975">
    <property type="term" value="P:carbohydrate metabolic process"/>
    <property type="evidence" value="ECO:0007669"/>
    <property type="project" value="InterPro"/>
</dbReference>
<dbReference type="AlphaFoldDB" id="A0A545TA00"/>
<dbReference type="PROSITE" id="PS51166">
    <property type="entry name" value="CBM20"/>
    <property type="match status" value="1"/>
</dbReference>
<dbReference type="InterPro" id="IPR006047">
    <property type="entry name" value="GH13_cat_dom"/>
</dbReference>
<dbReference type="SMART" id="SM00642">
    <property type="entry name" value="Aamy"/>
    <property type="match status" value="1"/>
</dbReference>
<evidence type="ECO:0000259" key="1">
    <source>
        <dbReference type="PROSITE" id="PS51166"/>
    </source>
</evidence>
<dbReference type="NCBIfam" id="NF006972">
    <property type="entry name" value="PRK09441.1-5"/>
    <property type="match status" value="1"/>
</dbReference>
<gene>
    <name evidence="2" type="primary">amyS</name>
    <name evidence="2" type="ORF">FLL45_14375</name>
</gene>
<dbReference type="OrthoDB" id="9805159at2"/>
<dbReference type="GO" id="GO:2001070">
    <property type="term" value="F:starch binding"/>
    <property type="evidence" value="ECO:0007669"/>
    <property type="project" value="InterPro"/>
</dbReference>
<dbReference type="NCBIfam" id="NF006968">
    <property type="entry name" value="PRK09441.1-1"/>
    <property type="match status" value="1"/>
</dbReference>
<dbReference type="Gene3D" id="2.60.40.1180">
    <property type="entry name" value="Golgi alpha-mannosidase II"/>
    <property type="match status" value="1"/>
</dbReference>
<organism evidence="2 3">
    <name type="scientific">Aliikangiella marina</name>
    <dbReference type="NCBI Taxonomy" id="1712262"/>
    <lineage>
        <taxon>Bacteria</taxon>
        <taxon>Pseudomonadati</taxon>
        <taxon>Pseudomonadota</taxon>
        <taxon>Gammaproteobacteria</taxon>
        <taxon>Oceanospirillales</taxon>
        <taxon>Pleioneaceae</taxon>
        <taxon>Aliikangiella</taxon>
    </lineage>
</organism>